<dbReference type="AlphaFoldDB" id="A0A8K0CJD8"/>
<comment type="caution">
    <text evidence="1">The sequence shown here is derived from an EMBL/GenBank/DDBJ whole genome shotgun (WGS) entry which is preliminary data.</text>
</comment>
<evidence type="ECO:0000313" key="1">
    <source>
        <dbReference type="EMBL" id="KAF2885022.1"/>
    </source>
</evidence>
<organism evidence="1 2">
    <name type="scientific">Ignelater luminosus</name>
    <name type="common">Cucubano</name>
    <name type="synonym">Pyrophorus luminosus</name>
    <dbReference type="NCBI Taxonomy" id="2038154"/>
    <lineage>
        <taxon>Eukaryota</taxon>
        <taxon>Metazoa</taxon>
        <taxon>Ecdysozoa</taxon>
        <taxon>Arthropoda</taxon>
        <taxon>Hexapoda</taxon>
        <taxon>Insecta</taxon>
        <taxon>Pterygota</taxon>
        <taxon>Neoptera</taxon>
        <taxon>Endopterygota</taxon>
        <taxon>Coleoptera</taxon>
        <taxon>Polyphaga</taxon>
        <taxon>Elateriformia</taxon>
        <taxon>Elateroidea</taxon>
        <taxon>Elateridae</taxon>
        <taxon>Agrypninae</taxon>
        <taxon>Pyrophorini</taxon>
        <taxon>Ignelater</taxon>
    </lineage>
</organism>
<protein>
    <submittedName>
        <fullName evidence="1">Uncharacterized protein</fullName>
    </submittedName>
</protein>
<proteinExistence type="predicted"/>
<dbReference type="EMBL" id="VTPC01090042">
    <property type="protein sequence ID" value="KAF2885022.1"/>
    <property type="molecule type" value="Genomic_DNA"/>
</dbReference>
<dbReference type="Proteomes" id="UP000801492">
    <property type="component" value="Unassembled WGS sequence"/>
</dbReference>
<dbReference type="OrthoDB" id="8196265at2759"/>
<dbReference type="SUPFAM" id="SSF53098">
    <property type="entry name" value="Ribonuclease H-like"/>
    <property type="match status" value="1"/>
</dbReference>
<name>A0A8K0CJD8_IGNLU</name>
<dbReference type="InterPro" id="IPR012337">
    <property type="entry name" value="RNaseH-like_sf"/>
</dbReference>
<keyword evidence="2" id="KW-1185">Reference proteome</keyword>
<evidence type="ECO:0000313" key="2">
    <source>
        <dbReference type="Proteomes" id="UP000801492"/>
    </source>
</evidence>
<gene>
    <name evidence="1" type="ORF">ILUMI_21138</name>
</gene>
<accession>A0A8K0CJD8</accession>
<reference evidence="1" key="1">
    <citation type="submission" date="2019-08" db="EMBL/GenBank/DDBJ databases">
        <title>The genome of the North American firefly Photinus pyralis.</title>
        <authorList>
            <consortium name="Photinus pyralis genome working group"/>
            <person name="Fallon T.R."/>
            <person name="Sander Lower S.E."/>
            <person name="Weng J.-K."/>
        </authorList>
    </citation>
    <scope>NUCLEOTIDE SEQUENCE</scope>
    <source>
        <strain evidence="1">TRF0915ILg1</strain>
        <tissue evidence="1">Whole body</tissue>
    </source>
</reference>
<sequence length="122" mass="14278">MRIRCERLPNIIHDGATVMRGHLNGLQKKVLEKYLKALLTHVINLVLQQSLECNTELETFFRRRNSLPSFFSHSPKRMQALSEFMSNRLPNLAATRWNFTSRLVHTVNNNKTALKQFFEHVS</sequence>